<proteinExistence type="predicted"/>
<organism evidence="2 3">
    <name type="scientific">uncultured phage_Deep1-GF2-KM23-C739</name>
    <dbReference type="NCBI Taxonomy" id="2740798"/>
    <lineage>
        <taxon>Viruses</taxon>
        <taxon>Duplodnaviria</taxon>
        <taxon>Heunggongvirae</taxon>
        <taxon>Uroviricota</taxon>
        <taxon>Caudoviricetes</taxon>
        <taxon>Autographivirales</taxon>
        <taxon>Chosvirus</taxon>
        <taxon>Chosvirus KM23C739</taxon>
    </lineage>
</organism>
<keyword evidence="1" id="KW-0472">Membrane</keyword>
<protein>
    <submittedName>
        <fullName evidence="2">N-acetyl-anhydromuranmyl-L-alanine amidase</fullName>
    </submittedName>
</protein>
<evidence type="ECO:0000256" key="1">
    <source>
        <dbReference type="SAM" id="Phobius"/>
    </source>
</evidence>
<feature type="transmembrane region" description="Helical" evidence="1">
    <location>
        <begin position="6"/>
        <end position="26"/>
    </location>
</feature>
<accession>A0A1B1IVW7</accession>
<keyword evidence="3" id="KW-1185">Reference proteome</keyword>
<reference evidence="2 3" key="1">
    <citation type="submission" date="2015-11" db="EMBL/GenBank/DDBJ databases">
        <title>Genomes of Abundant and Widespread Viruses from the Deep Ocean.</title>
        <authorList>
            <person name="Mizuno C.M."/>
            <person name="Ghai R."/>
            <person name="Saghai A."/>
            <person name="Lopez-Garcia P."/>
            <person name="Rodriguez-Valera F."/>
        </authorList>
    </citation>
    <scope>NUCLEOTIDE SEQUENCE [LARGE SCALE GENOMIC DNA]</scope>
</reference>
<dbReference type="EMBL" id="KT997847">
    <property type="protein sequence ID" value="ANS05471.1"/>
    <property type="molecule type" value="Genomic_DNA"/>
</dbReference>
<feature type="transmembrane region" description="Helical" evidence="1">
    <location>
        <begin position="65"/>
        <end position="86"/>
    </location>
</feature>
<dbReference type="GeneID" id="55002055"/>
<keyword evidence="1" id="KW-0812">Transmembrane</keyword>
<evidence type="ECO:0000313" key="2">
    <source>
        <dbReference type="EMBL" id="ANS05471.1"/>
    </source>
</evidence>
<dbReference type="KEGG" id="vg:55002055"/>
<dbReference type="Proteomes" id="UP000505242">
    <property type="component" value="Genome"/>
</dbReference>
<feature type="transmembrane region" description="Helical" evidence="1">
    <location>
        <begin position="38"/>
        <end position="59"/>
    </location>
</feature>
<name>A0A1B1IVW7_9CAUD</name>
<evidence type="ECO:0000313" key="3">
    <source>
        <dbReference type="Proteomes" id="UP000505242"/>
    </source>
</evidence>
<sequence length="98" mass="10242">MYIEYIIFGIIDNAVMLTGALFGVSLEKKLPKKLQSGFLGCTLGAGIGNAFSDFLGGLGATNLELAFGSGAGCLIALVIIPIYLTIKSEVKNGRSKAR</sequence>
<keyword evidence="1" id="KW-1133">Transmembrane helix</keyword>
<dbReference type="RefSeq" id="YP_009810985.1">
    <property type="nucleotide sequence ID" value="NC_048050.1"/>
</dbReference>